<feature type="transmembrane region" description="Helical" evidence="1">
    <location>
        <begin position="6"/>
        <end position="27"/>
    </location>
</feature>
<sequence>MAQAAGYAPIFIALFSMLTAIAGWAAYFHARRRHVVDTSILMISKMSSDQYVADIIDQFRELRGEIEARGLKDMTVKEIEVFRFIKDSEAHNAARTLKALFNFYESLALGIRKKWLSEEIIRDYCSQSYIADWLDFQHTVYDYRSNLEAENLFEDFEHLAYKWASEKQKPKFRMHSRSGQ</sequence>
<dbReference type="EMBL" id="VWOJ01000001">
    <property type="protein sequence ID" value="KAA5805268.1"/>
    <property type="molecule type" value="Genomic_DNA"/>
</dbReference>
<evidence type="ECO:0000313" key="2">
    <source>
        <dbReference type="EMBL" id="KAA5805268.1"/>
    </source>
</evidence>
<organism evidence="2 3">
    <name type="scientific">Alkalicaulis satelles</name>
    <dbReference type="NCBI Taxonomy" id="2609175"/>
    <lineage>
        <taxon>Bacteria</taxon>
        <taxon>Pseudomonadati</taxon>
        <taxon>Pseudomonadota</taxon>
        <taxon>Alphaproteobacteria</taxon>
        <taxon>Maricaulales</taxon>
        <taxon>Maricaulaceae</taxon>
        <taxon>Alkalicaulis</taxon>
    </lineage>
</organism>
<dbReference type="RefSeq" id="WP_150022300.1">
    <property type="nucleotide sequence ID" value="NZ_VWOJ01000001.1"/>
</dbReference>
<keyword evidence="1" id="KW-0812">Transmembrane</keyword>
<dbReference type="Proteomes" id="UP000325122">
    <property type="component" value="Unassembled WGS sequence"/>
</dbReference>
<keyword evidence="3" id="KW-1185">Reference proteome</keyword>
<keyword evidence="1" id="KW-0472">Membrane</keyword>
<dbReference type="Pfam" id="PF15956">
    <property type="entry name" value="DUF4760"/>
    <property type="match status" value="1"/>
</dbReference>
<proteinExistence type="predicted"/>
<reference evidence="2 3" key="1">
    <citation type="submission" date="2019-09" db="EMBL/GenBank/DDBJ databases">
        <authorList>
            <person name="Kevbrin V."/>
            <person name="Grouzdev D.S."/>
        </authorList>
    </citation>
    <scope>NUCLEOTIDE SEQUENCE [LARGE SCALE GENOMIC DNA]</scope>
    <source>
        <strain evidence="2 3">G-192</strain>
    </source>
</reference>
<evidence type="ECO:0000256" key="1">
    <source>
        <dbReference type="SAM" id="Phobius"/>
    </source>
</evidence>
<accession>A0A5M6ZPT7</accession>
<protein>
    <submittedName>
        <fullName evidence="2">DUF4760 domain-containing protein</fullName>
    </submittedName>
</protein>
<dbReference type="AlphaFoldDB" id="A0A5M6ZPT7"/>
<keyword evidence="1" id="KW-1133">Transmembrane helix</keyword>
<dbReference type="InterPro" id="IPR031876">
    <property type="entry name" value="DUF4760"/>
</dbReference>
<evidence type="ECO:0000313" key="3">
    <source>
        <dbReference type="Proteomes" id="UP000325122"/>
    </source>
</evidence>
<gene>
    <name evidence="2" type="ORF">F1654_04620</name>
</gene>
<comment type="caution">
    <text evidence="2">The sequence shown here is derived from an EMBL/GenBank/DDBJ whole genome shotgun (WGS) entry which is preliminary data.</text>
</comment>
<name>A0A5M6ZPT7_9PROT</name>